<evidence type="ECO:0000256" key="2">
    <source>
        <dbReference type="ARBA" id="ARBA00022670"/>
    </source>
</evidence>
<dbReference type="GO" id="GO:0005634">
    <property type="term" value="C:nucleus"/>
    <property type="evidence" value="ECO:0007669"/>
    <property type="project" value="TreeGrafter"/>
</dbReference>
<keyword evidence="3" id="KW-0479">Metal-binding</keyword>
<evidence type="ECO:0000259" key="10">
    <source>
        <dbReference type="PROSITE" id="PS50053"/>
    </source>
</evidence>
<evidence type="ECO:0000256" key="4">
    <source>
        <dbReference type="ARBA" id="ARBA00022771"/>
    </source>
</evidence>
<evidence type="ECO:0000256" key="3">
    <source>
        <dbReference type="ARBA" id="ARBA00022723"/>
    </source>
</evidence>
<accession>A0A2H8TDM3</accession>
<feature type="domain" description="Ubiquitin-like" evidence="10">
    <location>
        <begin position="4"/>
        <end position="81"/>
    </location>
</feature>
<dbReference type="EMBL" id="GFXV01000831">
    <property type="protein sequence ID" value="MBW12636.1"/>
    <property type="molecule type" value="Transcribed_RNA"/>
</dbReference>
<dbReference type="PANTHER" id="PTHR13312:SF0">
    <property type="entry name" value="UBIQUITIN THIOESTERASE OTU1"/>
    <property type="match status" value="1"/>
</dbReference>
<dbReference type="SUPFAM" id="SSF54236">
    <property type="entry name" value="Ubiquitin-like"/>
    <property type="match status" value="1"/>
</dbReference>
<keyword evidence="6 9" id="KW-0378">Hydrolase</keyword>
<comment type="catalytic activity">
    <reaction evidence="1 9">
        <text>Thiol-dependent hydrolysis of ester, thioester, amide, peptide and isopeptide bonds formed by the C-terminal Gly of ubiquitin (a 76-residue protein attached to proteins as an intracellular targeting signal).</text>
        <dbReference type="EC" id="3.4.19.12"/>
    </reaction>
</comment>
<feature type="domain" description="OTU" evidence="11">
    <location>
        <begin position="110"/>
        <end position="234"/>
    </location>
</feature>
<dbReference type="GO" id="GO:0030968">
    <property type="term" value="P:endoplasmic reticulum unfolded protein response"/>
    <property type="evidence" value="ECO:0007669"/>
    <property type="project" value="TreeGrafter"/>
</dbReference>
<dbReference type="InterPro" id="IPR000626">
    <property type="entry name" value="Ubiquitin-like_dom"/>
</dbReference>
<keyword evidence="4" id="KW-0863">Zinc-finger</keyword>
<dbReference type="GO" id="GO:0005829">
    <property type="term" value="C:cytosol"/>
    <property type="evidence" value="ECO:0007669"/>
    <property type="project" value="TreeGrafter"/>
</dbReference>
<evidence type="ECO:0000256" key="5">
    <source>
        <dbReference type="ARBA" id="ARBA00022786"/>
    </source>
</evidence>
<dbReference type="OrthoDB" id="65596at2759"/>
<reference evidence="12" key="1">
    <citation type="submission" date="2017-10" db="EMBL/GenBank/DDBJ databases">
        <title>Transcriptome Assembly of Sugarcane Aphid Adults.</title>
        <authorList>
            <person name="Scully E.D."/>
            <person name="Palmer N.A."/>
            <person name="Geib S.M."/>
            <person name="Sarath G."/>
            <person name="Sattler S.E."/>
        </authorList>
    </citation>
    <scope>NUCLEOTIDE SEQUENCE</scope>
    <source>
        <tissue evidence="12">Whole body</tissue>
    </source>
</reference>
<dbReference type="Gene3D" id="3.90.70.80">
    <property type="match status" value="1"/>
</dbReference>
<dbReference type="InterPro" id="IPR029071">
    <property type="entry name" value="Ubiquitin-like_domsf"/>
</dbReference>
<organism evidence="12">
    <name type="scientific">Melanaphis sacchari</name>
    <dbReference type="NCBI Taxonomy" id="742174"/>
    <lineage>
        <taxon>Eukaryota</taxon>
        <taxon>Metazoa</taxon>
        <taxon>Ecdysozoa</taxon>
        <taxon>Arthropoda</taxon>
        <taxon>Hexapoda</taxon>
        <taxon>Insecta</taxon>
        <taxon>Pterygota</taxon>
        <taxon>Neoptera</taxon>
        <taxon>Paraneoptera</taxon>
        <taxon>Hemiptera</taxon>
        <taxon>Sternorrhyncha</taxon>
        <taxon>Aphidomorpha</taxon>
        <taxon>Aphidoidea</taxon>
        <taxon>Aphididae</taxon>
        <taxon>Aphidini</taxon>
        <taxon>Melanaphis</taxon>
    </lineage>
</organism>
<proteinExistence type="predicted"/>
<protein>
    <recommendedName>
        <fullName evidence="9">Ubiquitin thioesterase OTU</fullName>
        <ecNumber evidence="9">3.4.19.12</ecNumber>
    </recommendedName>
</protein>
<dbReference type="PANTHER" id="PTHR13312">
    <property type="entry name" value="HIV-INDUCED PROTEIN-7-LIKE PROTEASE"/>
    <property type="match status" value="1"/>
</dbReference>
<dbReference type="GO" id="GO:0036503">
    <property type="term" value="P:ERAD pathway"/>
    <property type="evidence" value="ECO:0007669"/>
    <property type="project" value="TreeGrafter"/>
</dbReference>
<evidence type="ECO:0000259" key="11">
    <source>
        <dbReference type="PROSITE" id="PS50802"/>
    </source>
</evidence>
<dbReference type="InterPro" id="IPR003323">
    <property type="entry name" value="OTU_dom"/>
</dbReference>
<dbReference type="InterPro" id="IPR057766">
    <property type="entry name" value="Znf-C2H2_OTU1-like_C"/>
</dbReference>
<dbReference type="SUPFAM" id="SSF54001">
    <property type="entry name" value="Cysteine proteinases"/>
    <property type="match status" value="1"/>
</dbReference>
<evidence type="ECO:0000313" key="12">
    <source>
        <dbReference type="EMBL" id="MBW12207.1"/>
    </source>
</evidence>
<evidence type="ECO:0000256" key="6">
    <source>
        <dbReference type="ARBA" id="ARBA00022801"/>
    </source>
</evidence>
<dbReference type="PROSITE" id="PS50053">
    <property type="entry name" value="UBIQUITIN_2"/>
    <property type="match status" value="1"/>
</dbReference>
<keyword evidence="2" id="KW-0645">Protease</keyword>
<dbReference type="Pfam" id="PF24560">
    <property type="entry name" value="zf-C2H2_OTU1_C"/>
    <property type="match status" value="1"/>
</dbReference>
<evidence type="ECO:0000313" key="13">
    <source>
        <dbReference type="EMBL" id="MBW12636.1"/>
    </source>
</evidence>
<keyword evidence="5 9" id="KW-0833">Ubl conjugation pathway</keyword>
<evidence type="ECO:0000256" key="9">
    <source>
        <dbReference type="RuleBase" id="RU367104"/>
    </source>
</evidence>
<name>A0A2H8TDM3_9HEMI</name>
<sequence length="308" mass="34167">MSDAVLRLKCRSGTFPMTIPLNCSISVLKEQVSVLSEIPVDSIKLLFGFPPKSIQKLEGTIEDAGLKSGDTIIAEVDSSSSSVQQLKVDTESNILKHITEQEVGDEVPLILRKVVPADNSCLFTSMGFVLGGKIDLSSGNFMREIIANAVKDNQIEFSEAVLGKPNEDYCEWIRNPNSWGGAIEVSILSNHYGMEIAVIDTQSGSISKFGEDKDYPHRVFLIYDGIHYDPLYLEMPSNPEEIQTIFPTNDDRMLDAAQMLANEAKSSRQYTDVNRFTLKCLDCGCIMIGQTQAQEHAKLTAHNNFNEY</sequence>
<dbReference type="Gene3D" id="3.10.20.90">
    <property type="entry name" value="Phosphatidylinositol 3-kinase Catalytic Subunit, Chain A, domain 1"/>
    <property type="match status" value="1"/>
</dbReference>
<dbReference type="PROSITE" id="PS50802">
    <property type="entry name" value="OTU"/>
    <property type="match status" value="1"/>
</dbReference>
<dbReference type="InterPro" id="IPR048857">
    <property type="entry name" value="OTU1_Ubl"/>
</dbReference>
<evidence type="ECO:0000256" key="7">
    <source>
        <dbReference type="ARBA" id="ARBA00022807"/>
    </source>
</evidence>
<keyword evidence="8" id="KW-0862">Zinc</keyword>
<dbReference type="Pfam" id="PF02338">
    <property type="entry name" value="OTU"/>
    <property type="match status" value="1"/>
</dbReference>
<comment type="subcellular location">
    <subcellularLocation>
        <location evidence="9">Cytoplasm</location>
    </subcellularLocation>
</comment>
<dbReference type="EMBL" id="GFXV01000402">
    <property type="protein sequence ID" value="MBW12207.1"/>
    <property type="molecule type" value="Transcribed_RNA"/>
</dbReference>
<gene>
    <name evidence="12" type="primary">YOD1_0</name>
    <name evidence="13" type="synonym">YOD1_1</name>
</gene>
<keyword evidence="7 9" id="KW-0788">Thiol protease</keyword>
<dbReference type="Pfam" id="PF21403">
    <property type="entry name" value="OTU1_UBXL"/>
    <property type="match status" value="1"/>
</dbReference>
<evidence type="ECO:0000256" key="1">
    <source>
        <dbReference type="ARBA" id="ARBA00000707"/>
    </source>
</evidence>
<dbReference type="CDD" id="cd22745">
    <property type="entry name" value="OTU_OTU1"/>
    <property type="match status" value="1"/>
</dbReference>
<dbReference type="EC" id="3.4.19.12" evidence="9"/>
<keyword evidence="9" id="KW-0963">Cytoplasm</keyword>
<evidence type="ECO:0000256" key="8">
    <source>
        <dbReference type="ARBA" id="ARBA00022833"/>
    </source>
</evidence>
<comment type="function">
    <text evidence="9">Hydrolase that can remove conjugated ubiquitin from proteins and may therefore play an important regulatory role at the level of protein turnover by preventing degradation.</text>
</comment>
<dbReference type="InterPro" id="IPR038765">
    <property type="entry name" value="Papain-like_cys_pep_sf"/>
</dbReference>
<dbReference type="GO" id="GO:0004843">
    <property type="term" value="F:cysteine-type deubiquitinase activity"/>
    <property type="evidence" value="ECO:0007669"/>
    <property type="project" value="UniProtKB-UniRule"/>
</dbReference>
<dbReference type="GO" id="GO:0016579">
    <property type="term" value="P:protein deubiquitination"/>
    <property type="evidence" value="ECO:0007669"/>
    <property type="project" value="TreeGrafter"/>
</dbReference>
<dbReference type="AlphaFoldDB" id="A0A2H8TDM3"/>